<feature type="non-terminal residue" evidence="1">
    <location>
        <position position="132"/>
    </location>
</feature>
<accession>A0A9W4T0S6</accession>
<dbReference type="EMBL" id="CAMKVN010004707">
    <property type="protein sequence ID" value="CAI2187589.1"/>
    <property type="molecule type" value="Genomic_DNA"/>
</dbReference>
<name>A0A9W4T0S6_9GLOM</name>
<sequence>MTNSQNSLWKMKIIEGIKELEEKISNYWNNENLSEEGFMNVIIDSSLSTALKWLKKYEGASNYIIPNIHWAGFQDLYYVKIIRINNVLQIDKIILTQKSLTKELKKWLVEYSILSTDRPREYKNSGENIEII</sequence>
<dbReference type="AlphaFoldDB" id="A0A9W4T0S6"/>
<evidence type="ECO:0000313" key="1">
    <source>
        <dbReference type="EMBL" id="CAI2187589.1"/>
    </source>
</evidence>
<keyword evidence="2" id="KW-1185">Reference proteome</keyword>
<protein>
    <submittedName>
        <fullName evidence="1">12829_t:CDS:1</fullName>
    </submittedName>
</protein>
<organism evidence="1 2">
    <name type="scientific">Funneliformis geosporum</name>
    <dbReference type="NCBI Taxonomy" id="1117311"/>
    <lineage>
        <taxon>Eukaryota</taxon>
        <taxon>Fungi</taxon>
        <taxon>Fungi incertae sedis</taxon>
        <taxon>Mucoromycota</taxon>
        <taxon>Glomeromycotina</taxon>
        <taxon>Glomeromycetes</taxon>
        <taxon>Glomerales</taxon>
        <taxon>Glomeraceae</taxon>
        <taxon>Funneliformis</taxon>
    </lineage>
</organism>
<dbReference type="Proteomes" id="UP001153678">
    <property type="component" value="Unassembled WGS sequence"/>
</dbReference>
<comment type="caution">
    <text evidence="1">The sequence shown here is derived from an EMBL/GenBank/DDBJ whole genome shotgun (WGS) entry which is preliminary data.</text>
</comment>
<evidence type="ECO:0000313" key="2">
    <source>
        <dbReference type="Proteomes" id="UP001153678"/>
    </source>
</evidence>
<reference evidence="1" key="1">
    <citation type="submission" date="2022-08" db="EMBL/GenBank/DDBJ databases">
        <authorList>
            <person name="Kallberg Y."/>
            <person name="Tangrot J."/>
            <person name="Rosling A."/>
        </authorList>
    </citation>
    <scope>NUCLEOTIDE SEQUENCE</scope>
    <source>
        <strain evidence="1">Wild A</strain>
    </source>
</reference>
<gene>
    <name evidence="1" type="ORF">FWILDA_LOCUS13157</name>
</gene>
<proteinExistence type="predicted"/>